<dbReference type="InterPro" id="IPR006121">
    <property type="entry name" value="HMA_dom"/>
</dbReference>
<keyword evidence="1" id="KW-0479">Metal-binding</keyword>
<dbReference type="PROSITE" id="PS01047">
    <property type="entry name" value="HMA_1"/>
    <property type="match status" value="1"/>
</dbReference>
<feature type="transmembrane region" description="Helical" evidence="2">
    <location>
        <begin position="126"/>
        <end position="145"/>
    </location>
</feature>
<reference evidence="4 5" key="1">
    <citation type="journal article" date="2011" name="ISME J.">
        <title>Community ecology of hot spring cyanobacterial mats: predominant populations and their functional potential.</title>
        <authorList>
            <person name="Klatt C.G."/>
            <person name="Wood J.M."/>
            <person name="Rusch D.B."/>
            <person name="Bateson M.M."/>
            <person name="Hamamura N."/>
            <person name="Heidelberg J.F."/>
            <person name="Grossman A.R."/>
            <person name="Bhaya D."/>
            <person name="Cohan F.M."/>
            <person name="Kuhl M."/>
            <person name="Bryant D.A."/>
            <person name="Ward D.M."/>
        </authorList>
    </citation>
    <scope>NUCLEOTIDE SEQUENCE [LARGE SCALE GENOMIC DNA]</scope>
    <source>
        <strain evidence="4">OS</strain>
    </source>
</reference>
<evidence type="ECO:0000256" key="2">
    <source>
        <dbReference type="SAM" id="Phobius"/>
    </source>
</evidence>
<accession>A0A395M0G4</accession>
<feature type="transmembrane region" description="Helical" evidence="2">
    <location>
        <begin position="186"/>
        <end position="203"/>
    </location>
</feature>
<name>A0A395M0G4_9BACT</name>
<dbReference type="Pfam" id="PF14342">
    <property type="entry name" value="DUF4396"/>
    <property type="match status" value="1"/>
</dbReference>
<dbReference type="Pfam" id="PF00403">
    <property type="entry name" value="HMA"/>
    <property type="match status" value="1"/>
</dbReference>
<dbReference type="PROSITE" id="PS50846">
    <property type="entry name" value="HMA_2"/>
    <property type="match status" value="1"/>
</dbReference>
<dbReference type="CDD" id="cd00371">
    <property type="entry name" value="HMA"/>
    <property type="match status" value="1"/>
</dbReference>
<dbReference type="SUPFAM" id="SSF55008">
    <property type="entry name" value="HMA, heavy metal-associated domain"/>
    <property type="match status" value="1"/>
</dbReference>
<proteinExistence type="predicted"/>
<dbReference type="InterPro" id="IPR017969">
    <property type="entry name" value="Heavy-metal-associated_CS"/>
</dbReference>
<feature type="domain" description="HMA" evidence="3">
    <location>
        <begin position="13"/>
        <end position="78"/>
    </location>
</feature>
<dbReference type="Proteomes" id="UP000266389">
    <property type="component" value="Unassembled WGS sequence"/>
</dbReference>
<dbReference type="Gene3D" id="3.30.70.100">
    <property type="match status" value="1"/>
</dbReference>
<keyword evidence="2" id="KW-0472">Membrane</keyword>
<dbReference type="AlphaFoldDB" id="A0A395M0G4"/>
<dbReference type="InterPro" id="IPR025509">
    <property type="entry name" value="DUF4396"/>
</dbReference>
<comment type="caution">
    <text evidence="4">The sequence shown here is derived from an EMBL/GenBank/DDBJ whole genome shotgun (WGS) entry which is preliminary data.</text>
</comment>
<keyword evidence="2" id="KW-1133">Transmembrane helix</keyword>
<keyword evidence="2" id="KW-0812">Transmembrane</keyword>
<feature type="transmembrane region" description="Helical" evidence="2">
    <location>
        <begin position="151"/>
        <end position="174"/>
    </location>
</feature>
<dbReference type="InterPro" id="IPR036163">
    <property type="entry name" value="HMA_dom_sf"/>
</dbReference>
<sequence>MDTVAKGALTESGKLRLKISGMHCKACVEHVTQALKKLDGVEAVSVSLMPPEAVLKTARMLSLSEINHALAQVGEYQASEHFGDSSPAPMFQIELPVSTANAAPQASQHGFWQDVSTWRRASLNTLNCLVGCSIGDFGFIIYAQATALAWSMWAIMGVAMLCGLSTSVLMETLLLKWRENFGWKMAVRTAFSMSFLSMLAMELAENVTDYMLTRGEVAPSEPFFWIALAISLLAGFLVPLPYNYFKLRKYNKACH</sequence>
<evidence type="ECO:0000259" key="3">
    <source>
        <dbReference type="PROSITE" id="PS50846"/>
    </source>
</evidence>
<evidence type="ECO:0000313" key="5">
    <source>
        <dbReference type="Proteomes" id="UP000266389"/>
    </source>
</evidence>
<feature type="transmembrane region" description="Helical" evidence="2">
    <location>
        <begin position="223"/>
        <end position="242"/>
    </location>
</feature>
<organism evidence="4 5">
    <name type="scientific">Candidatus Thermochlorobacter aerophilus</name>
    <dbReference type="NCBI Taxonomy" id="1868324"/>
    <lineage>
        <taxon>Bacteria</taxon>
        <taxon>Pseudomonadati</taxon>
        <taxon>Chlorobiota</taxon>
        <taxon>Chlorobiia</taxon>
        <taxon>Chlorobiales</taxon>
        <taxon>Candidatus Thermochlorobacteriaceae</taxon>
        <taxon>Candidatus Thermochlorobacter</taxon>
    </lineage>
</organism>
<evidence type="ECO:0000256" key="1">
    <source>
        <dbReference type="ARBA" id="ARBA00022723"/>
    </source>
</evidence>
<evidence type="ECO:0000313" key="4">
    <source>
        <dbReference type="EMBL" id="RFM24283.1"/>
    </source>
</evidence>
<gene>
    <name evidence="4" type="ORF">D0433_06555</name>
</gene>
<dbReference type="GO" id="GO:0046872">
    <property type="term" value="F:metal ion binding"/>
    <property type="evidence" value="ECO:0007669"/>
    <property type="project" value="UniProtKB-KW"/>
</dbReference>
<protein>
    <submittedName>
        <fullName evidence="4">DUF4396 domain-containing protein</fullName>
    </submittedName>
</protein>
<dbReference type="EMBL" id="PHFL01000044">
    <property type="protein sequence ID" value="RFM24283.1"/>
    <property type="molecule type" value="Genomic_DNA"/>
</dbReference>